<reference evidence="7" key="1">
    <citation type="submission" date="2021-01" db="UniProtKB">
        <authorList>
            <consortium name="EnsemblPlants"/>
        </authorList>
    </citation>
    <scope>IDENTIFICATION</scope>
</reference>
<dbReference type="PANTHER" id="PTHR31791">
    <property type="entry name" value="FRIGIDA-LIKE PROTEIN 3-RELATED"/>
    <property type="match status" value="1"/>
</dbReference>
<evidence type="ECO:0000256" key="1">
    <source>
        <dbReference type="ARBA" id="ARBA00008956"/>
    </source>
</evidence>
<comment type="similarity">
    <text evidence="1 5">Belongs to the Frigida family.</text>
</comment>
<keyword evidence="6" id="KW-0472">Membrane</keyword>
<dbReference type="AlphaFoldDB" id="A0A7N0TCI0"/>
<accession>A0A7N0TCI0</accession>
<feature type="transmembrane region" description="Helical" evidence="6">
    <location>
        <begin position="199"/>
        <end position="219"/>
    </location>
</feature>
<proteinExistence type="inferred from homology"/>
<dbReference type="Pfam" id="PF07899">
    <property type="entry name" value="Frigida"/>
    <property type="match status" value="1"/>
</dbReference>
<dbReference type="Gramene" id="Kaladp0032s0423.1.v1.1">
    <property type="protein sequence ID" value="Kaladp0032s0423.1.v1.1"/>
    <property type="gene ID" value="Kaladp0032s0423.v1.1"/>
</dbReference>
<name>A0A7N0TCI0_KALFE</name>
<keyword evidence="6" id="KW-0812">Transmembrane</keyword>
<evidence type="ECO:0000313" key="7">
    <source>
        <dbReference type="EnsemblPlants" id="Kaladp0032s0423.1.v1.1"/>
    </source>
</evidence>
<organism evidence="7 8">
    <name type="scientific">Kalanchoe fedtschenkoi</name>
    <name type="common">Lavender scallops</name>
    <name type="synonym">South American air plant</name>
    <dbReference type="NCBI Taxonomy" id="63787"/>
    <lineage>
        <taxon>Eukaryota</taxon>
        <taxon>Viridiplantae</taxon>
        <taxon>Streptophyta</taxon>
        <taxon>Embryophyta</taxon>
        <taxon>Tracheophyta</taxon>
        <taxon>Spermatophyta</taxon>
        <taxon>Magnoliopsida</taxon>
        <taxon>eudicotyledons</taxon>
        <taxon>Gunneridae</taxon>
        <taxon>Pentapetalae</taxon>
        <taxon>Saxifragales</taxon>
        <taxon>Crassulaceae</taxon>
        <taxon>Kalanchoe</taxon>
    </lineage>
</organism>
<evidence type="ECO:0000256" key="3">
    <source>
        <dbReference type="ARBA" id="ARBA00022782"/>
    </source>
</evidence>
<dbReference type="Proteomes" id="UP000594263">
    <property type="component" value="Unplaced"/>
</dbReference>
<dbReference type="EnsemblPlants" id="Kaladp0032s0423.1.v1.1">
    <property type="protein sequence ID" value="Kaladp0032s0423.1.v1.1"/>
    <property type="gene ID" value="Kaladp0032s0423.v1.1"/>
</dbReference>
<keyword evidence="3 5" id="KW-0221">Differentiation</keyword>
<evidence type="ECO:0000256" key="2">
    <source>
        <dbReference type="ARBA" id="ARBA00022473"/>
    </source>
</evidence>
<evidence type="ECO:0000256" key="4">
    <source>
        <dbReference type="ARBA" id="ARBA00023089"/>
    </source>
</evidence>
<evidence type="ECO:0000256" key="6">
    <source>
        <dbReference type="SAM" id="Phobius"/>
    </source>
</evidence>
<protein>
    <recommendedName>
        <fullName evidence="5">FRIGIDA-like protein</fullName>
    </recommendedName>
</protein>
<evidence type="ECO:0000256" key="5">
    <source>
        <dbReference type="RuleBase" id="RU364012"/>
    </source>
</evidence>
<dbReference type="InterPro" id="IPR012474">
    <property type="entry name" value="Frigida"/>
</dbReference>
<keyword evidence="4 5" id="KW-0287">Flowering</keyword>
<evidence type="ECO:0000313" key="8">
    <source>
        <dbReference type="Proteomes" id="UP000594263"/>
    </source>
</evidence>
<dbReference type="PANTHER" id="PTHR31791:SF47">
    <property type="entry name" value="INACTIVE FRIGIDA-LIKE PROTEIN 2"/>
    <property type="match status" value="1"/>
</dbReference>
<dbReference type="GO" id="GO:0009908">
    <property type="term" value="P:flower development"/>
    <property type="evidence" value="ECO:0007669"/>
    <property type="project" value="UniProtKB-KW"/>
</dbReference>
<sequence>MYFNDLSTNFESLQDEILPVLLKLSDPTKVVLDAMVEFYLRHQIIEGKEFEASVVRRTCLCLLRNLSNLSAGVNATVRDKALRLAFEWKEKMRITNQLEVTGFMDLVLTYELAKEFSGLELLNLSKIVSAEPRPLKLLRDLGCAGSISCLCGSGFVVMEKCTISANKPGPTNLAKKNILESANMVSNCDTALCSNTMKAPIFGVIFVVVRVMVFIYIWGADLVKTLLNM</sequence>
<keyword evidence="2 5" id="KW-0217">Developmental protein</keyword>
<dbReference type="GO" id="GO:0030154">
    <property type="term" value="P:cell differentiation"/>
    <property type="evidence" value="ECO:0007669"/>
    <property type="project" value="UniProtKB-KW"/>
</dbReference>
<keyword evidence="8" id="KW-1185">Reference proteome</keyword>
<keyword evidence="6" id="KW-1133">Transmembrane helix</keyword>